<sequence length="179" mass="18173">MTETPKPPEDGAVAEPAARTEPTRVLPAAWQRIPKTIPHTRARTRTVVLLVLFVGLLWWYLDLYAQFVPKEQRRTGQAPVATATAPVEPTYEVPRSTTTRARSSTVRPSGGPGESGAPSSTVPGGTSGAPSESSASGSTPSGGLVIPGVGTFPLPTPGGSPSSAPATGGGAPTTTVPPG</sequence>
<organism evidence="3 4">
    <name type="scientific">Tsukamurella sputi</name>
    <dbReference type="NCBI Taxonomy" id="2591848"/>
    <lineage>
        <taxon>Bacteria</taxon>
        <taxon>Bacillati</taxon>
        <taxon>Actinomycetota</taxon>
        <taxon>Actinomycetes</taxon>
        <taxon>Mycobacteriales</taxon>
        <taxon>Tsukamurellaceae</taxon>
        <taxon>Tsukamurella</taxon>
    </lineage>
</organism>
<proteinExistence type="predicted"/>
<comment type="caution">
    <text evidence="3">The sequence shown here is derived from an EMBL/GenBank/DDBJ whole genome shotgun (WGS) entry which is preliminary data.</text>
</comment>
<reference evidence="3 4" key="1">
    <citation type="submission" date="2019-08" db="EMBL/GenBank/DDBJ databases">
        <title>Tsukamurella conjunctivitidis sp. nov., Tsukamurella assacharolytica sp. nov. and Tsukamurella sputae sp. nov. isolated from patients with conjunctivitis, bacteraemia (lymphoma) and respiratory infection (sputum) in Hong Kong.</title>
        <authorList>
            <person name="Fok K.M.N."/>
            <person name="Fong J.Y.H."/>
        </authorList>
    </citation>
    <scope>NUCLEOTIDE SEQUENCE [LARGE SCALE GENOMIC DNA]</scope>
    <source>
        <strain evidence="3 4">HKU70</strain>
    </source>
</reference>
<feature type="compositionally biased region" description="Low complexity" evidence="1">
    <location>
        <begin position="128"/>
        <end position="143"/>
    </location>
</feature>
<evidence type="ECO:0000313" key="4">
    <source>
        <dbReference type="Proteomes" id="UP000319792"/>
    </source>
</evidence>
<feature type="compositionally biased region" description="Low complexity" evidence="1">
    <location>
        <begin position="78"/>
        <end position="120"/>
    </location>
</feature>
<accession>A0A5C5RUS0</accession>
<dbReference type="OrthoDB" id="4775534at2"/>
<evidence type="ECO:0000313" key="3">
    <source>
        <dbReference type="EMBL" id="TWS26253.1"/>
    </source>
</evidence>
<dbReference type="RefSeq" id="WP_146431009.1">
    <property type="nucleotide sequence ID" value="NZ_VIGV01000001.1"/>
</dbReference>
<feature type="compositionally biased region" description="Low complexity" evidence="1">
    <location>
        <begin position="150"/>
        <end position="179"/>
    </location>
</feature>
<protein>
    <submittedName>
        <fullName evidence="3">Uncharacterized protein</fullName>
    </submittedName>
</protein>
<feature type="region of interest" description="Disordered" evidence="1">
    <location>
        <begin position="1"/>
        <end position="22"/>
    </location>
</feature>
<keyword evidence="4" id="KW-1185">Reference proteome</keyword>
<keyword evidence="2" id="KW-0812">Transmembrane</keyword>
<dbReference type="Proteomes" id="UP000319792">
    <property type="component" value="Unassembled WGS sequence"/>
</dbReference>
<gene>
    <name evidence="3" type="ORF">FK268_03170</name>
</gene>
<feature type="region of interest" description="Disordered" evidence="1">
    <location>
        <begin position="78"/>
        <end position="179"/>
    </location>
</feature>
<keyword evidence="2" id="KW-1133">Transmembrane helix</keyword>
<dbReference type="EMBL" id="VIGV01000001">
    <property type="protein sequence ID" value="TWS26253.1"/>
    <property type="molecule type" value="Genomic_DNA"/>
</dbReference>
<keyword evidence="2" id="KW-0472">Membrane</keyword>
<evidence type="ECO:0000256" key="2">
    <source>
        <dbReference type="SAM" id="Phobius"/>
    </source>
</evidence>
<dbReference type="AlphaFoldDB" id="A0A5C5RUS0"/>
<feature type="transmembrane region" description="Helical" evidence="2">
    <location>
        <begin position="42"/>
        <end position="61"/>
    </location>
</feature>
<name>A0A5C5RUS0_9ACTN</name>
<evidence type="ECO:0000256" key="1">
    <source>
        <dbReference type="SAM" id="MobiDB-lite"/>
    </source>
</evidence>